<evidence type="ECO:0000259" key="1">
    <source>
        <dbReference type="PROSITE" id="PS51708"/>
    </source>
</evidence>
<dbReference type="InterPro" id="IPR007899">
    <property type="entry name" value="CHAD_dom"/>
</dbReference>
<evidence type="ECO:0000313" key="3">
    <source>
        <dbReference type="Proteomes" id="UP000295097"/>
    </source>
</evidence>
<protein>
    <submittedName>
        <fullName evidence="2">CHAD domain-containing protein</fullName>
    </submittedName>
</protein>
<keyword evidence="3" id="KW-1185">Reference proteome</keyword>
<reference evidence="2 3" key="1">
    <citation type="submission" date="2019-03" db="EMBL/GenBank/DDBJ databases">
        <title>Freshwater and sediment microbial communities from various areas in North America, analyzing microbe dynamics in response to fracking.</title>
        <authorList>
            <person name="Lamendella R."/>
        </authorList>
    </citation>
    <scope>NUCLEOTIDE SEQUENCE [LARGE SCALE GENOMIC DNA]</scope>
    <source>
        <strain evidence="2 3">175.2</strain>
    </source>
</reference>
<dbReference type="PROSITE" id="PS51708">
    <property type="entry name" value="CHAD"/>
    <property type="match status" value="1"/>
</dbReference>
<comment type="caution">
    <text evidence="2">The sequence shown here is derived from an EMBL/GenBank/DDBJ whole genome shotgun (WGS) entry which is preliminary data.</text>
</comment>
<accession>A0A4R3NR26</accession>
<dbReference type="RefSeq" id="WP_132313164.1">
    <property type="nucleotide sequence ID" value="NZ_SMAR01000027.1"/>
</dbReference>
<dbReference type="Pfam" id="PF05235">
    <property type="entry name" value="CHAD"/>
    <property type="match status" value="1"/>
</dbReference>
<dbReference type="EMBL" id="SMAR01000027">
    <property type="protein sequence ID" value="TCT35292.1"/>
    <property type="molecule type" value="Genomic_DNA"/>
</dbReference>
<organism evidence="2 3">
    <name type="scientific">Martelella mediterranea</name>
    <dbReference type="NCBI Taxonomy" id="293089"/>
    <lineage>
        <taxon>Bacteria</taxon>
        <taxon>Pseudomonadati</taxon>
        <taxon>Pseudomonadota</taxon>
        <taxon>Alphaproteobacteria</taxon>
        <taxon>Hyphomicrobiales</taxon>
        <taxon>Aurantimonadaceae</taxon>
        <taxon>Martelella</taxon>
    </lineage>
</organism>
<gene>
    <name evidence="2" type="ORF">EDC90_102730</name>
</gene>
<dbReference type="OrthoDB" id="9810907at2"/>
<dbReference type="PANTHER" id="PTHR39339">
    <property type="entry name" value="SLR1444 PROTEIN"/>
    <property type="match status" value="1"/>
</dbReference>
<dbReference type="Proteomes" id="UP000295097">
    <property type="component" value="Unassembled WGS sequence"/>
</dbReference>
<dbReference type="Gene3D" id="1.40.20.10">
    <property type="entry name" value="CHAD domain"/>
    <property type="match status" value="1"/>
</dbReference>
<sequence>MSYTLKPEKPFSETFRSVAVSQLEDAVKILKHQPKGLHEAVHDARKKFKRVRGLYRLVRPGAKDFSRTENTRIRDMAASISAERDATALLECVDRLREKNPAPRADMALAHLETALQKRRSGTAAPDGQLQEKVKAAIQTCHAAIDAAASHHFDDNDKPAAKIIAKGWKKTLSDAQVALMTAQATGTDEDFHELRKRSQNYWMYCALVSDVWPSAMKAKRKDAKSLADVLGDEHDLSVLIALLEGEEKLILPAEDRALSCKVAVSMRKKLRKQAIRSARRIFTDEAKDEAIIIRKLWRNAAEN</sequence>
<dbReference type="SMART" id="SM00880">
    <property type="entry name" value="CHAD"/>
    <property type="match status" value="1"/>
</dbReference>
<feature type="domain" description="CHAD" evidence="1">
    <location>
        <begin position="8"/>
        <end position="298"/>
    </location>
</feature>
<evidence type="ECO:0000313" key="2">
    <source>
        <dbReference type="EMBL" id="TCT35292.1"/>
    </source>
</evidence>
<dbReference type="InterPro" id="IPR038186">
    <property type="entry name" value="CHAD_dom_sf"/>
</dbReference>
<proteinExistence type="predicted"/>
<dbReference type="AlphaFoldDB" id="A0A4R3NR26"/>
<dbReference type="PANTHER" id="PTHR39339:SF1">
    <property type="entry name" value="CHAD DOMAIN-CONTAINING PROTEIN"/>
    <property type="match status" value="1"/>
</dbReference>
<name>A0A4R3NR26_9HYPH</name>